<dbReference type="PANTHER" id="PTHR43024:SF1">
    <property type="entry name" value="UDP-N-ACETYLMURAMOYL-TRIPEPTIDE--D-ALANYL-D-ALANINE LIGASE"/>
    <property type="match status" value="1"/>
</dbReference>
<keyword evidence="3 10" id="KW-0132">Cell division</keyword>
<keyword evidence="16" id="KW-1185">Reference proteome</keyword>
<dbReference type="InterPro" id="IPR004101">
    <property type="entry name" value="Mur_ligase_C"/>
</dbReference>
<dbReference type="UniPathway" id="UPA00219"/>
<feature type="domain" description="Mur ligase central" evidence="14">
    <location>
        <begin position="114"/>
        <end position="301"/>
    </location>
</feature>
<keyword evidence="5 10" id="KW-0067">ATP-binding</keyword>
<dbReference type="GO" id="GO:0005524">
    <property type="term" value="F:ATP binding"/>
    <property type="evidence" value="ECO:0007669"/>
    <property type="project" value="UniProtKB-UniRule"/>
</dbReference>
<dbReference type="Pfam" id="PF02875">
    <property type="entry name" value="Mur_ligase_C"/>
    <property type="match status" value="1"/>
</dbReference>
<evidence type="ECO:0000256" key="7">
    <source>
        <dbReference type="ARBA" id="ARBA00022984"/>
    </source>
</evidence>
<dbReference type="Proteomes" id="UP000199287">
    <property type="component" value="Unassembled WGS sequence"/>
</dbReference>
<dbReference type="SUPFAM" id="SSF63418">
    <property type="entry name" value="MurE/MurF N-terminal domain"/>
    <property type="match status" value="1"/>
</dbReference>
<evidence type="ECO:0000259" key="12">
    <source>
        <dbReference type="Pfam" id="PF01225"/>
    </source>
</evidence>
<dbReference type="InterPro" id="IPR036565">
    <property type="entry name" value="Mur-like_cat_sf"/>
</dbReference>
<proteinExistence type="inferred from homology"/>
<keyword evidence="7 10" id="KW-0573">Peptidoglycan synthesis</keyword>
<evidence type="ECO:0000256" key="2">
    <source>
        <dbReference type="ARBA" id="ARBA00022598"/>
    </source>
</evidence>
<dbReference type="InterPro" id="IPR013221">
    <property type="entry name" value="Mur_ligase_cen"/>
</dbReference>
<organism evidence="15 16">
    <name type="scientific">Tindallia magadiensis</name>
    <dbReference type="NCBI Taxonomy" id="69895"/>
    <lineage>
        <taxon>Bacteria</taxon>
        <taxon>Bacillati</taxon>
        <taxon>Bacillota</taxon>
        <taxon>Clostridia</taxon>
        <taxon>Peptostreptococcales</taxon>
        <taxon>Tindalliaceae</taxon>
        <taxon>Tindallia</taxon>
    </lineage>
</organism>
<keyword evidence="4 10" id="KW-0547">Nucleotide-binding</keyword>
<comment type="subcellular location">
    <subcellularLocation>
        <location evidence="10 11">Cytoplasm</location>
    </subcellularLocation>
</comment>
<feature type="domain" description="Mur ligase C-terminal" evidence="13">
    <location>
        <begin position="324"/>
        <end position="449"/>
    </location>
</feature>
<sequence length="465" mass="51607">MKPLVISKIVRYAEGHISESIEKDRLINHVTIDSRQCRKGSLFIPLKGNQWDGHSFINDAANQGATACLYEPALYAKEDIPTNMIGIAVEDCQRALERLASSYREEFTIPFIAITGSNGKTTTKDMTAAVLSSKYQVLKNPGNYNNHIGLPLSILGLDNNHQVAVLEMGMSGAGEIGLLSKIAKPDYAVITNIGMAHVENLGNRLNIAYAKKEITEGLSPKGTLLLNKEDDYYEVLCNNHLKDYEITSVGLQDKTAFHACGIEDLGQDGFKFQTNETGDFFFYVRQPGMHNITNALFAIKIALLFGLKNEEIQNGLNNLKPAAMRMEICRLHHADVVNDAYNANPDSMKAAIQFISQYPAERRIAVLGDMYELGEHTESAHKDIGNEIIKKQIDYLITVGDFASWIASEAVAGGMDFQMISNTKDYREAANILKKMIRKGDVVLLKASRKMSLEKMVHLIEEGAR</sequence>
<accession>A0A1I3FX08</accession>
<dbReference type="HAMAP" id="MF_02019">
    <property type="entry name" value="MurF"/>
    <property type="match status" value="1"/>
</dbReference>
<evidence type="ECO:0000256" key="6">
    <source>
        <dbReference type="ARBA" id="ARBA00022960"/>
    </source>
</evidence>
<dbReference type="OrthoDB" id="9801978at2"/>
<evidence type="ECO:0000256" key="1">
    <source>
        <dbReference type="ARBA" id="ARBA00022490"/>
    </source>
</evidence>
<protein>
    <recommendedName>
        <fullName evidence="10 11">UDP-N-acetylmuramoyl-tripeptide--D-alanyl-D-alanine ligase</fullName>
        <ecNumber evidence="10 11">6.3.2.10</ecNumber>
    </recommendedName>
    <alternativeName>
        <fullName evidence="10">D-alanyl-D-alanine-adding enzyme</fullName>
    </alternativeName>
</protein>
<dbReference type="SUPFAM" id="SSF53244">
    <property type="entry name" value="MurD-like peptide ligases, peptide-binding domain"/>
    <property type="match status" value="1"/>
</dbReference>
<dbReference type="GO" id="GO:0071555">
    <property type="term" value="P:cell wall organization"/>
    <property type="evidence" value="ECO:0007669"/>
    <property type="project" value="UniProtKB-KW"/>
</dbReference>
<evidence type="ECO:0000256" key="8">
    <source>
        <dbReference type="ARBA" id="ARBA00023306"/>
    </source>
</evidence>
<dbReference type="Gene3D" id="3.40.1390.10">
    <property type="entry name" value="MurE/MurF, N-terminal domain"/>
    <property type="match status" value="1"/>
</dbReference>
<dbReference type="InterPro" id="IPR000713">
    <property type="entry name" value="Mur_ligase_N"/>
</dbReference>
<evidence type="ECO:0000256" key="5">
    <source>
        <dbReference type="ARBA" id="ARBA00022840"/>
    </source>
</evidence>
<dbReference type="NCBIfam" id="TIGR01143">
    <property type="entry name" value="murF"/>
    <property type="match status" value="1"/>
</dbReference>
<evidence type="ECO:0000256" key="3">
    <source>
        <dbReference type="ARBA" id="ARBA00022618"/>
    </source>
</evidence>
<evidence type="ECO:0000256" key="11">
    <source>
        <dbReference type="RuleBase" id="RU004136"/>
    </source>
</evidence>
<dbReference type="PANTHER" id="PTHR43024">
    <property type="entry name" value="UDP-N-ACETYLMURAMOYL-TRIPEPTIDE--D-ALANYL-D-ALANINE LIGASE"/>
    <property type="match status" value="1"/>
</dbReference>
<keyword evidence="8 10" id="KW-0131">Cell cycle</keyword>
<evidence type="ECO:0000313" key="15">
    <source>
        <dbReference type="EMBL" id="SFI15719.1"/>
    </source>
</evidence>
<dbReference type="GO" id="GO:0008766">
    <property type="term" value="F:UDP-N-acetylmuramoylalanyl-D-glutamyl-2,6-diaminopimelate-D-alanyl-D-alanine ligase activity"/>
    <property type="evidence" value="ECO:0007669"/>
    <property type="project" value="RHEA"/>
</dbReference>
<dbReference type="InterPro" id="IPR005863">
    <property type="entry name" value="UDP-N-AcMur_synth"/>
</dbReference>
<feature type="binding site" evidence="10">
    <location>
        <begin position="116"/>
        <end position="122"/>
    </location>
    <ligand>
        <name>ATP</name>
        <dbReference type="ChEBI" id="CHEBI:30616"/>
    </ligand>
</feature>
<keyword evidence="2 10" id="KW-0436">Ligase</keyword>
<dbReference type="GO" id="GO:0047480">
    <property type="term" value="F:UDP-N-acetylmuramoyl-tripeptide-D-alanyl-D-alanine ligase activity"/>
    <property type="evidence" value="ECO:0007669"/>
    <property type="project" value="UniProtKB-UniRule"/>
</dbReference>
<dbReference type="RefSeq" id="WP_093372830.1">
    <property type="nucleotide sequence ID" value="NZ_FOQA01000007.1"/>
</dbReference>
<dbReference type="SUPFAM" id="SSF53623">
    <property type="entry name" value="MurD-like peptide ligases, catalytic domain"/>
    <property type="match status" value="1"/>
</dbReference>
<evidence type="ECO:0000259" key="13">
    <source>
        <dbReference type="Pfam" id="PF02875"/>
    </source>
</evidence>
<keyword evidence="6 10" id="KW-0133">Cell shape</keyword>
<keyword evidence="1 10" id="KW-0963">Cytoplasm</keyword>
<dbReference type="GO" id="GO:0008360">
    <property type="term" value="P:regulation of cell shape"/>
    <property type="evidence" value="ECO:0007669"/>
    <property type="project" value="UniProtKB-KW"/>
</dbReference>
<dbReference type="AlphaFoldDB" id="A0A1I3FX08"/>
<dbReference type="Gene3D" id="3.40.1190.10">
    <property type="entry name" value="Mur-like, catalytic domain"/>
    <property type="match status" value="1"/>
</dbReference>
<comment type="pathway">
    <text evidence="10 11">Cell wall biogenesis; peptidoglycan biosynthesis.</text>
</comment>
<dbReference type="Pfam" id="PF01225">
    <property type="entry name" value="Mur_ligase"/>
    <property type="match status" value="1"/>
</dbReference>
<dbReference type="EMBL" id="FOQA01000007">
    <property type="protein sequence ID" value="SFI15719.1"/>
    <property type="molecule type" value="Genomic_DNA"/>
</dbReference>
<dbReference type="EC" id="6.3.2.10" evidence="10 11"/>
<gene>
    <name evidence="10" type="primary">murF</name>
    <name evidence="15" type="ORF">SAMN05192551_10784</name>
</gene>
<dbReference type="STRING" id="69895.SAMN05192551_10784"/>
<feature type="domain" description="Mur ligase N-terminal catalytic" evidence="12">
    <location>
        <begin position="27"/>
        <end position="104"/>
    </location>
</feature>
<dbReference type="InterPro" id="IPR051046">
    <property type="entry name" value="MurCDEF_CellWall_CoF430Synth"/>
</dbReference>
<evidence type="ECO:0000313" key="16">
    <source>
        <dbReference type="Proteomes" id="UP000199287"/>
    </source>
</evidence>
<evidence type="ECO:0000256" key="10">
    <source>
        <dbReference type="HAMAP-Rule" id="MF_02019"/>
    </source>
</evidence>
<dbReference type="InterPro" id="IPR036615">
    <property type="entry name" value="Mur_ligase_C_dom_sf"/>
</dbReference>
<dbReference type="GO" id="GO:0005737">
    <property type="term" value="C:cytoplasm"/>
    <property type="evidence" value="ECO:0007669"/>
    <property type="project" value="UniProtKB-SubCell"/>
</dbReference>
<keyword evidence="9 10" id="KW-0961">Cell wall biogenesis/degradation</keyword>
<comment type="function">
    <text evidence="10 11">Involved in cell wall formation. Catalyzes the final step in the synthesis of UDP-N-acetylmuramoyl-pentapeptide, the precursor of murein.</text>
</comment>
<dbReference type="Gene3D" id="3.90.190.20">
    <property type="entry name" value="Mur ligase, C-terminal domain"/>
    <property type="match status" value="1"/>
</dbReference>
<evidence type="ECO:0000256" key="9">
    <source>
        <dbReference type="ARBA" id="ARBA00023316"/>
    </source>
</evidence>
<name>A0A1I3FX08_9FIRM</name>
<dbReference type="InterPro" id="IPR035911">
    <property type="entry name" value="MurE/MurF_N"/>
</dbReference>
<comment type="catalytic activity">
    <reaction evidence="10 11">
        <text>D-alanyl-D-alanine + UDP-N-acetyl-alpha-D-muramoyl-L-alanyl-gamma-D-glutamyl-meso-2,6-diaminopimelate + ATP = UDP-N-acetyl-alpha-D-muramoyl-L-alanyl-gamma-D-glutamyl-meso-2,6-diaminopimeloyl-D-alanyl-D-alanine + ADP + phosphate + H(+)</text>
        <dbReference type="Rhea" id="RHEA:28374"/>
        <dbReference type="ChEBI" id="CHEBI:15378"/>
        <dbReference type="ChEBI" id="CHEBI:30616"/>
        <dbReference type="ChEBI" id="CHEBI:43474"/>
        <dbReference type="ChEBI" id="CHEBI:57822"/>
        <dbReference type="ChEBI" id="CHEBI:61386"/>
        <dbReference type="ChEBI" id="CHEBI:83905"/>
        <dbReference type="ChEBI" id="CHEBI:456216"/>
        <dbReference type="EC" id="6.3.2.10"/>
    </reaction>
</comment>
<dbReference type="GO" id="GO:0009252">
    <property type="term" value="P:peptidoglycan biosynthetic process"/>
    <property type="evidence" value="ECO:0007669"/>
    <property type="project" value="UniProtKB-UniRule"/>
</dbReference>
<comment type="similarity">
    <text evidence="10">Belongs to the MurCDEF family. MurF subfamily.</text>
</comment>
<reference evidence="16" key="1">
    <citation type="submission" date="2016-10" db="EMBL/GenBank/DDBJ databases">
        <authorList>
            <person name="Varghese N."/>
            <person name="Submissions S."/>
        </authorList>
    </citation>
    <scope>NUCLEOTIDE SEQUENCE [LARGE SCALE GENOMIC DNA]</scope>
    <source>
        <strain evidence="16">Z-7934</strain>
    </source>
</reference>
<evidence type="ECO:0000256" key="4">
    <source>
        <dbReference type="ARBA" id="ARBA00022741"/>
    </source>
</evidence>
<evidence type="ECO:0000259" key="14">
    <source>
        <dbReference type="Pfam" id="PF08245"/>
    </source>
</evidence>
<dbReference type="Pfam" id="PF08245">
    <property type="entry name" value="Mur_ligase_M"/>
    <property type="match status" value="1"/>
</dbReference>
<dbReference type="GO" id="GO:0051301">
    <property type="term" value="P:cell division"/>
    <property type="evidence" value="ECO:0007669"/>
    <property type="project" value="UniProtKB-KW"/>
</dbReference>